<organism evidence="2 3">
    <name type="scientific">Actinocorallia libanotica</name>
    <dbReference type="NCBI Taxonomy" id="46162"/>
    <lineage>
        <taxon>Bacteria</taxon>
        <taxon>Bacillati</taxon>
        <taxon>Actinomycetota</taxon>
        <taxon>Actinomycetes</taxon>
        <taxon>Streptosporangiales</taxon>
        <taxon>Thermomonosporaceae</taxon>
        <taxon>Actinocorallia</taxon>
    </lineage>
</organism>
<evidence type="ECO:0000313" key="3">
    <source>
        <dbReference type="Proteomes" id="UP001500665"/>
    </source>
</evidence>
<dbReference type="RefSeq" id="WP_344242446.1">
    <property type="nucleotide sequence ID" value="NZ_BAAAHH010000016.1"/>
</dbReference>
<comment type="caution">
    <text evidence="2">The sequence shown here is derived from an EMBL/GenBank/DDBJ whole genome shotgun (WGS) entry which is preliminary data.</text>
</comment>
<keyword evidence="1" id="KW-0472">Membrane</keyword>
<evidence type="ECO:0000256" key="1">
    <source>
        <dbReference type="SAM" id="Phobius"/>
    </source>
</evidence>
<evidence type="ECO:0000313" key="2">
    <source>
        <dbReference type="EMBL" id="GAA0955602.1"/>
    </source>
</evidence>
<feature type="transmembrane region" description="Helical" evidence="1">
    <location>
        <begin position="34"/>
        <end position="54"/>
    </location>
</feature>
<keyword evidence="1" id="KW-1133">Transmembrane helix</keyword>
<reference evidence="2 3" key="1">
    <citation type="journal article" date="2019" name="Int. J. Syst. Evol. Microbiol.">
        <title>The Global Catalogue of Microorganisms (GCM) 10K type strain sequencing project: providing services to taxonomists for standard genome sequencing and annotation.</title>
        <authorList>
            <consortium name="The Broad Institute Genomics Platform"/>
            <consortium name="The Broad Institute Genome Sequencing Center for Infectious Disease"/>
            <person name="Wu L."/>
            <person name="Ma J."/>
        </authorList>
    </citation>
    <scope>NUCLEOTIDE SEQUENCE [LARGE SCALE GENOMIC DNA]</scope>
    <source>
        <strain evidence="2 3">JCM 10696</strain>
    </source>
</reference>
<sequence length="61" mass="6796">MSEGAVRGVVAALFWASMVSLFVGIFRWEEPDVLAWFVGFAVLLGAAYAVRYWGRRRSGGR</sequence>
<keyword evidence="3" id="KW-1185">Reference proteome</keyword>
<feature type="transmembrane region" description="Helical" evidence="1">
    <location>
        <begin position="9"/>
        <end position="28"/>
    </location>
</feature>
<accession>A0ABN1RE66</accession>
<keyword evidence="1" id="KW-0812">Transmembrane</keyword>
<dbReference type="Proteomes" id="UP001500665">
    <property type="component" value="Unassembled WGS sequence"/>
</dbReference>
<name>A0ABN1RE66_9ACTN</name>
<protein>
    <recommendedName>
        <fullName evidence="4">DUF2530 domain-containing protein</fullName>
    </recommendedName>
</protein>
<evidence type="ECO:0008006" key="4">
    <source>
        <dbReference type="Google" id="ProtNLM"/>
    </source>
</evidence>
<gene>
    <name evidence="2" type="ORF">GCM10009550_40700</name>
</gene>
<proteinExistence type="predicted"/>
<dbReference type="EMBL" id="BAAAHH010000016">
    <property type="protein sequence ID" value="GAA0955602.1"/>
    <property type="molecule type" value="Genomic_DNA"/>
</dbReference>